<dbReference type="SUPFAM" id="SSF56024">
    <property type="entry name" value="Phospholipase D/nuclease"/>
    <property type="match status" value="1"/>
</dbReference>
<dbReference type="PROSITE" id="PS51194">
    <property type="entry name" value="HELICASE_CTER"/>
    <property type="match status" value="1"/>
</dbReference>
<name>A0ABX5VM70_9MICO</name>
<dbReference type="Pfam" id="PF13091">
    <property type="entry name" value="PLDc_2"/>
    <property type="match status" value="1"/>
</dbReference>
<dbReference type="InterPro" id="IPR052511">
    <property type="entry name" value="ATP-dep_Helicase"/>
</dbReference>
<evidence type="ECO:0000313" key="3">
    <source>
        <dbReference type="EMBL" id="QDB79591.1"/>
    </source>
</evidence>
<evidence type="ECO:0000259" key="1">
    <source>
        <dbReference type="PROSITE" id="PS51192"/>
    </source>
</evidence>
<dbReference type="InterPro" id="IPR021835">
    <property type="entry name" value="DUF3427"/>
</dbReference>
<keyword evidence="4" id="KW-1185">Reference proteome</keyword>
<reference evidence="3 4" key="1">
    <citation type="submission" date="2019-05" db="EMBL/GenBank/DDBJ databases">
        <title>Georgenia *** sp. nov., and Georgenia *** sp. nov., isolated from the intestinal contents of plateau pika (Ochotona curzoniae) in the Qinghai-Tibet plateau of China.</title>
        <authorList>
            <person name="Tian Z."/>
        </authorList>
    </citation>
    <scope>NUCLEOTIDE SEQUENCE [LARGE SCALE GENOMIC DNA]</scope>
    <source>
        <strain evidence="3 4">Z294</strain>
    </source>
</reference>
<dbReference type="EMBL" id="CP040899">
    <property type="protein sequence ID" value="QDB79591.1"/>
    <property type="molecule type" value="Genomic_DNA"/>
</dbReference>
<dbReference type="PANTHER" id="PTHR47962">
    <property type="entry name" value="ATP-DEPENDENT HELICASE LHR-RELATED-RELATED"/>
    <property type="match status" value="1"/>
</dbReference>
<dbReference type="Pfam" id="PF00271">
    <property type="entry name" value="Helicase_C"/>
    <property type="match status" value="1"/>
</dbReference>
<dbReference type="PROSITE" id="PS51192">
    <property type="entry name" value="HELICASE_ATP_BIND_1"/>
    <property type="match status" value="1"/>
</dbReference>
<dbReference type="InterPro" id="IPR014001">
    <property type="entry name" value="Helicase_ATP-bd"/>
</dbReference>
<dbReference type="InterPro" id="IPR001650">
    <property type="entry name" value="Helicase_C-like"/>
</dbReference>
<sequence length="1032" mass="115289">MHDGLYESLITTSLQQTLNSLPPHRVIDEQEVDEADAPSILARHVAEELERALRETKNAQTRLTLINDVLEHIEAAQASVQSPVRQLHAVRPKPQAHVAEVLHSRPRTPLSDAALLTNAKGDPNLGAELRSEFDSAEQVDLLCAFVKWSGLRVLEEPLRAFTARGGRLRVITTTYVGATERRALDRLVNDFGAQVKVQYEIARTRLHAKSWMFRRSTGFDTAYVGSSNLSTAALLDGVEWNVRLSAVATPALLHKFDATFETYWNDPSYIDYDPDRDGDRLDAALAAASGRKPSTSTLNLSGLEVRPFPHQVKILEQLDAERTVHDRHRNLVVAATGTGKTVVAALDYRNLAAGAPQEWRLLFVAHRIEILEQAQRTYREVLADGSFGELWGQGQRPQHGQHVFATIQSVTNELASIPPDAFDILVVDEFHHAHAASYRRLLDHFAPRELLGLTATPERTDGIDVSEAFFGGRTAAEMRLWDALEAELLSPFHYFAVSDNVDLRDVSWKRGRYDQAELENVYTGNDARARIILKELQDKVGDVSQMRALGFCVGVRHAEYMAQTFTAAGIPARAVSGGTPSDARAQALRDLRSREVNVLFTADLYNEGIDLPEVDTVLFLRPTESATIFLQQLGRGLRAAPTKAVLTALDFVGHQRREFRFDRKFRSLTGATRKGLREQIEKGFPFLPSGCQIVLDRQSQQIVLDGIKAQVQPRWAALVNELRSLKREHDDVSLATFLRETDAELADVLKPKRGWTQLRADAGLAIPERGPRHEELVRRATALAHVDDLERGAAYLAFLAEDAPDYDAVDELQQRYARMLFFSLWPDRGGFGSYAEGLAALRPERAARGELSEVINLGLDSITHVPAGIDGPLTRLGLRTHAHYSRDEIVAALDHASLERRADSFREGVLYSKPWNTDALFVTLKKSERDYSPTTMYNDYAISPRLFHWESQSRTTVASPTGQRYLNHRELGSHVLLLARARKVGPLGTAPYLLLGPADYVNHRGERPIAITWKLRRPLPMDFFQEASVASA</sequence>
<dbReference type="InterPro" id="IPR027417">
    <property type="entry name" value="P-loop_NTPase"/>
</dbReference>
<dbReference type="RefSeq" id="WP_139948611.1">
    <property type="nucleotide sequence ID" value="NZ_CP040899.1"/>
</dbReference>
<evidence type="ECO:0000313" key="4">
    <source>
        <dbReference type="Proteomes" id="UP000313948"/>
    </source>
</evidence>
<dbReference type="SUPFAM" id="SSF52540">
    <property type="entry name" value="P-loop containing nucleoside triphosphate hydrolases"/>
    <property type="match status" value="1"/>
</dbReference>
<dbReference type="PANTHER" id="PTHR47962:SF7">
    <property type="entry name" value="MITOCHONDRIAL ATP-DEPENDENT HELICASE IRC3-RELATED"/>
    <property type="match status" value="1"/>
</dbReference>
<dbReference type="SMART" id="SM00487">
    <property type="entry name" value="DEXDc"/>
    <property type="match status" value="1"/>
</dbReference>
<dbReference type="Pfam" id="PF11907">
    <property type="entry name" value="DUF3427"/>
    <property type="match status" value="1"/>
</dbReference>
<dbReference type="InterPro" id="IPR006935">
    <property type="entry name" value="Helicase/UvrB_N"/>
</dbReference>
<dbReference type="Proteomes" id="UP000313948">
    <property type="component" value="Chromosome"/>
</dbReference>
<accession>A0ABX5VM70</accession>
<dbReference type="CDD" id="cd09203">
    <property type="entry name" value="PLDc_N_DEXD_b1"/>
    <property type="match status" value="1"/>
</dbReference>
<gene>
    <name evidence="3" type="ORF">FE251_09560</name>
</gene>
<dbReference type="InterPro" id="IPR025202">
    <property type="entry name" value="PLD-like_dom"/>
</dbReference>
<evidence type="ECO:0000259" key="2">
    <source>
        <dbReference type="PROSITE" id="PS51194"/>
    </source>
</evidence>
<feature type="domain" description="Helicase C-terminal" evidence="2">
    <location>
        <begin position="535"/>
        <end position="684"/>
    </location>
</feature>
<dbReference type="Gene3D" id="3.30.870.10">
    <property type="entry name" value="Endonuclease Chain A"/>
    <property type="match status" value="1"/>
</dbReference>
<dbReference type="Pfam" id="PF04851">
    <property type="entry name" value="ResIII"/>
    <property type="match status" value="1"/>
</dbReference>
<dbReference type="Gene3D" id="3.40.50.300">
    <property type="entry name" value="P-loop containing nucleotide triphosphate hydrolases"/>
    <property type="match status" value="2"/>
</dbReference>
<proteinExistence type="predicted"/>
<organism evidence="3 4">
    <name type="scientific">Georgenia wutianyii</name>
    <dbReference type="NCBI Taxonomy" id="2585135"/>
    <lineage>
        <taxon>Bacteria</taxon>
        <taxon>Bacillati</taxon>
        <taxon>Actinomycetota</taxon>
        <taxon>Actinomycetes</taxon>
        <taxon>Micrococcales</taxon>
        <taxon>Bogoriellaceae</taxon>
        <taxon>Georgenia</taxon>
    </lineage>
</organism>
<protein>
    <submittedName>
        <fullName evidence="3">DUF3427 domain-containing protein</fullName>
    </submittedName>
</protein>
<feature type="domain" description="Helicase ATP-binding" evidence="1">
    <location>
        <begin position="321"/>
        <end position="475"/>
    </location>
</feature>
<dbReference type="CDD" id="cd18799">
    <property type="entry name" value="SF2_C_EcoAI-like"/>
    <property type="match status" value="1"/>
</dbReference>
<dbReference type="CDD" id="cd18032">
    <property type="entry name" value="DEXHc_RE_I_III_res"/>
    <property type="match status" value="1"/>
</dbReference>
<dbReference type="SMART" id="SM00490">
    <property type="entry name" value="HELICc"/>
    <property type="match status" value="1"/>
</dbReference>